<reference evidence="1" key="1">
    <citation type="submission" date="2017-04" db="EMBL/GenBank/DDBJ databases">
        <title>Unveiling RNA virosphere associated with marine microorganisms.</title>
        <authorList>
            <person name="Urayama S."/>
            <person name="Takaki Y."/>
            <person name="Nishi S."/>
            <person name="Yoshida Y."/>
            <person name="Deguchi S."/>
            <person name="Takai K."/>
            <person name="Nunoura T."/>
        </authorList>
    </citation>
    <scope>NUCLEOTIDE SEQUENCE</scope>
</reference>
<dbReference type="AlphaFoldDB" id="A0A2V0RJX2"/>
<organism evidence="1">
    <name type="scientific">viral metagenome</name>
    <dbReference type="NCBI Taxonomy" id="1070528"/>
    <lineage>
        <taxon>unclassified sequences</taxon>
        <taxon>metagenomes</taxon>
        <taxon>organismal metagenomes</taxon>
    </lineage>
</organism>
<name>A0A2V0RJX2_9ZZZZ</name>
<protein>
    <submittedName>
        <fullName evidence="1">Uncharacterized protein</fullName>
    </submittedName>
</protein>
<comment type="caution">
    <text evidence="1">The sequence shown here is derived from an EMBL/GenBank/DDBJ whole genome shotgun (WGS) entry which is preliminary data.</text>
</comment>
<sequence length="111" mass="12851">MKLTGIKARRTTARRLKVEVVWEALKERDLSFSYKDFLVVYQEMFGKAGQPTRQQLKSDIRSLGVRVWTTQAPVAGTDFRTSLSWLGAVTETIYYHRPFESIDTTSLMEEE</sequence>
<accession>A0A2V0RJX2</accession>
<evidence type="ECO:0000313" key="1">
    <source>
        <dbReference type="EMBL" id="GBH21722.1"/>
    </source>
</evidence>
<proteinExistence type="predicted"/>
<dbReference type="EMBL" id="BDQA01000274">
    <property type="protein sequence ID" value="GBH21722.1"/>
    <property type="molecule type" value="Genomic_RNA"/>
</dbReference>